<comment type="subcellular location">
    <subcellularLocation>
        <location evidence="1">Membrane</location>
        <topology evidence="1">Single-pass membrane protein</topology>
    </subcellularLocation>
</comment>
<feature type="domain" description="Protein kinase" evidence="11">
    <location>
        <begin position="502"/>
        <end position="782"/>
    </location>
</feature>
<name>A0ABP0U961_9BRYO</name>
<evidence type="ECO:0000256" key="6">
    <source>
        <dbReference type="ARBA" id="ARBA00022989"/>
    </source>
</evidence>
<evidence type="ECO:0000256" key="5">
    <source>
        <dbReference type="ARBA" id="ARBA00022737"/>
    </source>
</evidence>
<dbReference type="SUPFAM" id="SSF52058">
    <property type="entry name" value="L domain-like"/>
    <property type="match status" value="1"/>
</dbReference>
<keyword evidence="4 10" id="KW-0812">Transmembrane</keyword>
<evidence type="ECO:0000313" key="13">
    <source>
        <dbReference type="Proteomes" id="UP001497512"/>
    </source>
</evidence>
<dbReference type="EMBL" id="OZ019894">
    <property type="protein sequence ID" value="CAK9215876.1"/>
    <property type="molecule type" value="Genomic_DNA"/>
</dbReference>
<keyword evidence="13" id="KW-1185">Reference proteome</keyword>
<dbReference type="PROSITE" id="PS00108">
    <property type="entry name" value="PROTEIN_KINASE_ST"/>
    <property type="match status" value="1"/>
</dbReference>
<dbReference type="EC" id="2.7.11.1" evidence="2"/>
<comment type="catalytic activity">
    <reaction evidence="9">
        <text>L-seryl-[protein] + ATP = O-phospho-L-seryl-[protein] + ADP + H(+)</text>
        <dbReference type="Rhea" id="RHEA:17989"/>
        <dbReference type="Rhea" id="RHEA-COMP:9863"/>
        <dbReference type="Rhea" id="RHEA-COMP:11604"/>
        <dbReference type="ChEBI" id="CHEBI:15378"/>
        <dbReference type="ChEBI" id="CHEBI:29999"/>
        <dbReference type="ChEBI" id="CHEBI:30616"/>
        <dbReference type="ChEBI" id="CHEBI:83421"/>
        <dbReference type="ChEBI" id="CHEBI:456216"/>
        <dbReference type="EC" id="2.7.11.1"/>
    </reaction>
</comment>
<dbReference type="Gene3D" id="2.60.120.430">
    <property type="entry name" value="Galactose-binding lectin"/>
    <property type="match status" value="1"/>
</dbReference>
<dbReference type="SMART" id="SM00220">
    <property type="entry name" value="S_TKc"/>
    <property type="match status" value="1"/>
</dbReference>
<dbReference type="InterPro" id="IPR000719">
    <property type="entry name" value="Prot_kinase_dom"/>
</dbReference>
<keyword evidence="6 10" id="KW-1133">Transmembrane helix</keyword>
<protein>
    <recommendedName>
        <fullName evidence="2">non-specific serine/threonine protein kinase</fullName>
        <ecNumber evidence="2">2.7.11.1</ecNumber>
    </recommendedName>
</protein>
<dbReference type="PANTHER" id="PTHR45631">
    <property type="entry name" value="OS07G0107800 PROTEIN-RELATED"/>
    <property type="match status" value="1"/>
</dbReference>
<organism evidence="12 13">
    <name type="scientific">Sphagnum troendelagicum</name>
    <dbReference type="NCBI Taxonomy" id="128251"/>
    <lineage>
        <taxon>Eukaryota</taxon>
        <taxon>Viridiplantae</taxon>
        <taxon>Streptophyta</taxon>
        <taxon>Embryophyta</taxon>
        <taxon>Bryophyta</taxon>
        <taxon>Sphagnophytina</taxon>
        <taxon>Sphagnopsida</taxon>
        <taxon>Sphagnales</taxon>
        <taxon>Sphagnaceae</taxon>
        <taxon>Sphagnum</taxon>
    </lineage>
</organism>
<evidence type="ECO:0000256" key="10">
    <source>
        <dbReference type="SAM" id="Phobius"/>
    </source>
</evidence>
<sequence>MFGVSLGATLYSTVNLALKDPWVEEIIYNATDSRSFCLVAMVEAPVISLLELRPLPSGSYRRADPSYGGTMLRKVYRINCGSRPSESVRYPQDASDRIWDPDQFYHPPGLTSTSAGTMSLKTSDVFDSAPMLVLTTDRFNFVNQSLLYALPLVADHVQLSGGFYLMNALFAELNNEIGPSFSISVNGVLLLSAFPLTPLVAFEFTVLQAAGLWWNLSLGQVHGSPQINGLELLQLVTVHTPAFQDDGYNLKELQLDWVLGSDPCWPVPWMGVTCSDSGMVTSLDLSNLGLSGSIQSTFSDLANLQMLNLSYNNLRGEIPDFSHLQSLQTLDLRNNMLSGTLDQLTGLSNLQFLYVMNNQLSGPIPNVFHRSGFFINTSGNTCIGYGLGSCPVVSPRPSPSSSTVGSTIGSSGGGGSRIISTSNIVNKSARNFSLASILGGGISALLMVLALLAVILLCVHHRRKTLELIAASKEVDTKSADTDVRHKNAKQFSLKELDLATNHFKDLLGQGRFGPVYRGRLADGIQVAIKVKCVASNHGAESFANEVISLSRVQHQNLVQLLGFCYESKKQLLVYEFMPGGTLMDRLYGSTHQLHPLSWKERLLIAIGAAAGIEHLHYVSNPKIIHGDIKSSNILLGPQNITKVSDFGLSRLLAEGGKARPQTSVKGTAGYLDPEYFDTQQLTEKSDVFSFGVVLLEILCGREPLSSNYRPEAYNLLAWVRPVLQKGIQNGDYSMLDKTIENQFNPKSLEIVARIAVQCTEREGVNRPTMLEVVKELRHSIINQEVFFHHRSSRSTNRGQLSFSFQDSGSPFLFSRSLSIQGKLSSSV</sequence>
<evidence type="ECO:0000256" key="9">
    <source>
        <dbReference type="ARBA" id="ARBA00048679"/>
    </source>
</evidence>
<dbReference type="Gene3D" id="3.30.200.20">
    <property type="entry name" value="Phosphorylase Kinase, domain 1"/>
    <property type="match status" value="1"/>
</dbReference>
<evidence type="ECO:0000256" key="4">
    <source>
        <dbReference type="ARBA" id="ARBA00022692"/>
    </source>
</evidence>
<dbReference type="InterPro" id="IPR001611">
    <property type="entry name" value="Leu-rich_rpt"/>
</dbReference>
<keyword evidence="3" id="KW-0433">Leucine-rich repeat</keyword>
<evidence type="ECO:0000256" key="2">
    <source>
        <dbReference type="ARBA" id="ARBA00012513"/>
    </source>
</evidence>
<evidence type="ECO:0000256" key="3">
    <source>
        <dbReference type="ARBA" id="ARBA00022614"/>
    </source>
</evidence>
<dbReference type="PROSITE" id="PS50011">
    <property type="entry name" value="PROTEIN_KINASE_DOM"/>
    <property type="match status" value="1"/>
</dbReference>
<dbReference type="Gene3D" id="3.80.10.10">
    <property type="entry name" value="Ribonuclease Inhibitor"/>
    <property type="match status" value="1"/>
</dbReference>
<accession>A0ABP0U961</accession>
<dbReference type="InterPro" id="IPR001245">
    <property type="entry name" value="Ser-Thr/Tyr_kinase_cat_dom"/>
</dbReference>
<evidence type="ECO:0000256" key="1">
    <source>
        <dbReference type="ARBA" id="ARBA00004167"/>
    </source>
</evidence>
<dbReference type="InterPro" id="IPR008271">
    <property type="entry name" value="Ser/Thr_kinase_AS"/>
</dbReference>
<dbReference type="PANTHER" id="PTHR45631:SF21">
    <property type="entry name" value="PROTEIN KINASE DOMAIN-CONTAINING PROTEIN"/>
    <property type="match status" value="1"/>
</dbReference>
<evidence type="ECO:0000259" key="11">
    <source>
        <dbReference type="PROSITE" id="PS50011"/>
    </source>
</evidence>
<dbReference type="Proteomes" id="UP001497512">
    <property type="component" value="Chromosome 2"/>
</dbReference>
<keyword evidence="7 10" id="KW-0472">Membrane</keyword>
<dbReference type="PROSITE" id="PS51450">
    <property type="entry name" value="LRR"/>
    <property type="match status" value="2"/>
</dbReference>
<dbReference type="CDD" id="cd14066">
    <property type="entry name" value="STKc_IRAK"/>
    <property type="match status" value="1"/>
</dbReference>
<evidence type="ECO:0000256" key="8">
    <source>
        <dbReference type="ARBA" id="ARBA00047899"/>
    </source>
</evidence>
<dbReference type="Pfam" id="PF07714">
    <property type="entry name" value="PK_Tyr_Ser-Thr"/>
    <property type="match status" value="1"/>
</dbReference>
<dbReference type="SUPFAM" id="SSF56112">
    <property type="entry name" value="Protein kinase-like (PK-like)"/>
    <property type="match status" value="1"/>
</dbReference>
<dbReference type="InterPro" id="IPR011009">
    <property type="entry name" value="Kinase-like_dom_sf"/>
</dbReference>
<reference evidence="12" key="1">
    <citation type="submission" date="2024-02" db="EMBL/GenBank/DDBJ databases">
        <authorList>
            <consortium name="ELIXIR-Norway"/>
            <consortium name="Elixir Norway"/>
        </authorList>
    </citation>
    <scope>NUCLEOTIDE SEQUENCE</scope>
</reference>
<dbReference type="Gene3D" id="1.10.510.10">
    <property type="entry name" value="Transferase(Phosphotransferase) domain 1"/>
    <property type="match status" value="1"/>
</dbReference>
<gene>
    <name evidence="12" type="ORF">CSSPTR1EN2_LOCUS13025</name>
</gene>
<dbReference type="InterPro" id="IPR032675">
    <property type="entry name" value="LRR_dom_sf"/>
</dbReference>
<dbReference type="Pfam" id="PF00560">
    <property type="entry name" value="LRR_1"/>
    <property type="match status" value="1"/>
</dbReference>
<evidence type="ECO:0000313" key="12">
    <source>
        <dbReference type="EMBL" id="CAK9215876.1"/>
    </source>
</evidence>
<feature type="transmembrane region" description="Helical" evidence="10">
    <location>
        <begin position="432"/>
        <end position="459"/>
    </location>
</feature>
<dbReference type="InterPro" id="IPR024788">
    <property type="entry name" value="Malectin-like_Carb-bd_dom"/>
</dbReference>
<dbReference type="Pfam" id="PF13855">
    <property type="entry name" value="LRR_8"/>
    <property type="match status" value="1"/>
</dbReference>
<evidence type="ECO:0000256" key="7">
    <source>
        <dbReference type="ARBA" id="ARBA00023136"/>
    </source>
</evidence>
<keyword evidence="5" id="KW-0677">Repeat</keyword>
<proteinExistence type="predicted"/>
<dbReference type="Pfam" id="PF12819">
    <property type="entry name" value="Malectin_like"/>
    <property type="match status" value="1"/>
</dbReference>
<comment type="catalytic activity">
    <reaction evidence="8">
        <text>L-threonyl-[protein] + ATP = O-phospho-L-threonyl-[protein] + ADP + H(+)</text>
        <dbReference type="Rhea" id="RHEA:46608"/>
        <dbReference type="Rhea" id="RHEA-COMP:11060"/>
        <dbReference type="Rhea" id="RHEA-COMP:11605"/>
        <dbReference type="ChEBI" id="CHEBI:15378"/>
        <dbReference type="ChEBI" id="CHEBI:30013"/>
        <dbReference type="ChEBI" id="CHEBI:30616"/>
        <dbReference type="ChEBI" id="CHEBI:61977"/>
        <dbReference type="ChEBI" id="CHEBI:456216"/>
        <dbReference type="EC" id="2.7.11.1"/>
    </reaction>
</comment>